<dbReference type="RefSeq" id="WP_109962172.1">
    <property type="nucleotide sequence ID" value="NZ_CP029553.1"/>
</dbReference>
<dbReference type="KEGG" id="mtea:DK419_07105"/>
<evidence type="ECO:0000313" key="1">
    <source>
        <dbReference type="EMBL" id="AWN49916.1"/>
    </source>
</evidence>
<dbReference type="GO" id="GO:0003677">
    <property type="term" value="F:DNA binding"/>
    <property type="evidence" value="ECO:0007669"/>
    <property type="project" value="UniProtKB-KW"/>
</dbReference>
<keyword evidence="2" id="KW-1185">Reference proteome</keyword>
<protein>
    <submittedName>
        <fullName evidence="1">AbrB/MazE/SpoVT family DNA-binding domain-containing protein</fullName>
    </submittedName>
</protein>
<accession>A0A2U8WX38</accession>
<sequence>MVALKVKAIGDTLAVMLPDDVRDRLALADGSTLHLTETPDGYRMTSRDPSAPSQMDVARDVMQRYRNALRELAK</sequence>
<dbReference type="InterPro" id="IPR037914">
    <property type="entry name" value="SpoVT-AbrB_sf"/>
</dbReference>
<gene>
    <name evidence="1" type="ORF">DK419_07105</name>
</gene>
<proteinExistence type="predicted"/>
<keyword evidence="1" id="KW-0238">DNA-binding</keyword>
<dbReference type="OrthoDB" id="5459182at2"/>
<evidence type="ECO:0000313" key="2">
    <source>
        <dbReference type="Proteomes" id="UP000245444"/>
    </source>
</evidence>
<organism evidence="1 2">
    <name type="scientific">Methylobacterium terrae</name>
    <dbReference type="NCBI Taxonomy" id="2202827"/>
    <lineage>
        <taxon>Bacteria</taxon>
        <taxon>Pseudomonadati</taxon>
        <taxon>Pseudomonadota</taxon>
        <taxon>Alphaproteobacteria</taxon>
        <taxon>Hyphomicrobiales</taxon>
        <taxon>Methylobacteriaceae</taxon>
        <taxon>Methylobacterium</taxon>
    </lineage>
</organism>
<name>A0A2U8WX38_9HYPH</name>
<reference evidence="1 2" key="1">
    <citation type="submission" date="2018-05" db="EMBL/GenBank/DDBJ databases">
        <title>Complete Genome Sequence of Methylobacterium sp. 17Sr1-28.</title>
        <authorList>
            <person name="Srinivasan S."/>
        </authorList>
    </citation>
    <scope>NUCLEOTIDE SEQUENCE [LARGE SCALE GENOMIC DNA]</scope>
    <source>
        <strain evidence="1 2">17Sr1-28</strain>
    </source>
</reference>
<dbReference type="EMBL" id="CP029553">
    <property type="protein sequence ID" value="AWN49916.1"/>
    <property type="molecule type" value="Genomic_DNA"/>
</dbReference>
<dbReference type="Proteomes" id="UP000245444">
    <property type="component" value="Chromosome"/>
</dbReference>
<dbReference type="AlphaFoldDB" id="A0A2U8WX38"/>
<dbReference type="SUPFAM" id="SSF89447">
    <property type="entry name" value="AbrB/MazE/MraZ-like"/>
    <property type="match status" value="1"/>
</dbReference>